<reference evidence="3" key="1">
    <citation type="submission" date="2017-09" db="EMBL/GenBank/DDBJ databases">
        <title>Depth-based differentiation of microbial function through sediment-hosted aquifers and enrichment of novel symbionts in the deep terrestrial subsurface.</title>
        <authorList>
            <person name="Probst A.J."/>
            <person name="Ladd B."/>
            <person name="Jarett J.K."/>
            <person name="Geller-Mcgrath D.E."/>
            <person name="Sieber C.M.K."/>
            <person name="Emerson J.B."/>
            <person name="Anantharaman K."/>
            <person name="Thomas B.C."/>
            <person name="Malmstrom R."/>
            <person name="Stieglmeier M."/>
            <person name="Klingl A."/>
            <person name="Woyke T."/>
            <person name="Ryan C.M."/>
            <person name="Banfield J.F."/>
        </authorList>
    </citation>
    <scope>NUCLEOTIDE SEQUENCE [LARGE SCALE GENOMIC DNA]</scope>
</reference>
<protein>
    <submittedName>
        <fullName evidence="2">Uncharacterized protein</fullName>
    </submittedName>
</protein>
<dbReference type="AlphaFoldDB" id="A0A2M6WXM9"/>
<proteinExistence type="predicted"/>
<accession>A0A2M6WXM9</accession>
<organism evidence="2 3">
    <name type="scientific">Candidatus Berkelbacteria bacterium CG10_big_fil_rev_8_21_14_0_10_41_12</name>
    <dbReference type="NCBI Taxonomy" id="1974513"/>
    <lineage>
        <taxon>Bacteria</taxon>
        <taxon>Candidatus Berkelbacteria</taxon>
    </lineage>
</organism>
<dbReference type="InterPro" id="IPR015943">
    <property type="entry name" value="WD40/YVTN_repeat-like_dom_sf"/>
</dbReference>
<gene>
    <name evidence="2" type="ORF">COT77_00775</name>
</gene>
<feature type="signal peptide" evidence="1">
    <location>
        <begin position="1"/>
        <end position="29"/>
    </location>
</feature>
<keyword evidence="1" id="KW-0732">Signal</keyword>
<dbReference type="Gene3D" id="2.130.10.10">
    <property type="entry name" value="YVTN repeat-like/Quinoprotein amine dehydrogenase"/>
    <property type="match status" value="1"/>
</dbReference>
<dbReference type="Proteomes" id="UP000228596">
    <property type="component" value="Unassembled WGS sequence"/>
</dbReference>
<name>A0A2M6WXM9_9BACT</name>
<evidence type="ECO:0000256" key="1">
    <source>
        <dbReference type="SAM" id="SignalP"/>
    </source>
</evidence>
<feature type="chain" id="PRO_5014811718" evidence="1">
    <location>
        <begin position="30"/>
        <end position="593"/>
    </location>
</feature>
<sequence>MKNFLKFVAINIALILGLTLSLGGFRVQAANDTTKTWVSSTDWSIWSKSNVAWDSIRRALALTKTGAVYKTSGFATYKYSPGGINRWKSYTSNSSGVTSSSNYTWLPIPEKGTVAQIDSRNGHLEKQWTVGIGPTRVASGLKGDVWVANTGTGFPKASLSDPQFTQKINSISHIIPDQDKVITKKVFYGDSSKDPRGIKSISVDKLNHIWVGMNNPKQLVVIDGNDFDNPESPTNIISSFALRDDPYGSVFDSGFENLYLTGIGAGITRIKINDLAKPDNSKLPAEIFYYSADKYGIAVYGMTNDNDGNIWAASSTASAGKIVLIDKDTKQLKTFDATFDDPLGQMCVGKDGKKILCNPVQVDTSGGNKLVVNLSGTDVIATADIIQMVNDAKLGQFNFSLPSNKITVNGASVVNSDTDGRQVSGSTGTISFRFSDREITSINVGETEISSVPDSQDLYIRINFTGTTTSTPYLNSLAVTYEDQGPFDAIAKTTYAENELGEQIESSSFEAGDKVIVELEIREVSNERSDFRIEDTVPSSISGQITYQLINPDGQSSGDQLTNVADGKIYITGSQSLLLKVGKNIIRYSYVIK</sequence>
<dbReference type="EMBL" id="PEZV01000005">
    <property type="protein sequence ID" value="PIT97550.1"/>
    <property type="molecule type" value="Genomic_DNA"/>
</dbReference>
<evidence type="ECO:0000313" key="2">
    <source>
        <dbReference type="EMBL" id="PIT97550.1"/>
    </source>
</evidence>
<evidence type="ECO:0000313" key="3">
    <source>
        <dbReference type="Proteomes" id="UP000228596"/>
    </source>
</evidence>
<dbReference type="SUPFAM" id="SSF63829">
    <property type="entry name" value="Calcium-dependent phosphotriesterase"/>
    <property type="match status" value="2"/>
</dbReference>
<comment type="caution">
    <text evidence="2">The sequence shown here is derived from an EMBL/GenBank/DDBJ whole genome shotgun (WGS) entry which is preliminary data.</text>
</comment>